<evidence type="ECO:0000313" key="7">
    <source>
        <dbReference type="EMBL" id="GGP25523.1"/>
    </source>
</evidence>
<dbReference type="InterPro" id="IPR023772">
    <property type="entry name" value="DNA-bd_HTH_TetR-type_CS"/>
</dbReference>
<evidence type="ECO:0000256" key="2">
    <source>
        <dbReference type="ARBA" id="ARBA00023015"/>
    </source>
</evidence>
<dbReference type="PROSITE" id="PS50977">
    <property type="entry name" value="HTH_TETR_2"/>
    <property type="match status" value="1"/>
</dbReference>
<organism evidence="7 8">
    <name type="scientific">Silvimonas amylolytica</name>
    <dbReference type="NCBI Taxonomy" id="449663"/>
    <lineage>
        <taxon>Bacteria</taxon>
        <taxon>Pseudomonadati</taxon>
        <taxon>Pseudomonadota</taxon>
        <taxon>Betaproteobacteria</taxon>
        <taxon>Neisseriales</taxon>
        <taxon>Chitinibacteraceae</taxon>
        <taxon>Silvimonas</taxon>
    </lineage>
</organism>
<dbReference type="InterPro" id="IPR009057">
    <property type="entry name" value="Homeodomain-like_sf"/>
</dbReference>
<dbReference type="PRINTS" id="PR00455">
    <property type="entry name" value="HTHTETR"/>
</dbReference>
<evidence type="ECO:0000256" key="1">
    <source>
        <dbReference type="ARBA" id="ARBA00022491"/>
    </source>
</evidence>
<sequence length="207" mass="22848">MDSQNASITARKPQRERGRLRVAALLEAADQLFASKGYEATTMTEIAAQAGSSIGSLYQFFPTKEHVADAVLTDHAADLYQRMTALTQQAIHWSVAETAHNLFSALIQFRAAHPAFAVLVEARGAPPVKAMGVRQKMREHVLHILRLKAPGFSDEALMPVAVVVLQIMKAAVALNGEEDLPTRRPALDEMRDMLEYWLINRLSAPHP</sequence>
<feature type="domain" description="HTH tetR-type" evidence="6">
    <location>
        <begin position="19"/>
        <end position="79"/>
    </location>
</feature>
<dbReference type="InterPro" id="IPR001647">
    <property type="entry name" value="HTH_TetR"/>
</dbReference>
<name>A0ABQ2PJK1_9NEIS</name>
<dbReference type="SUPFAM" id="SSF46689">
    <property type="entry name" value="Homeodomain-like"/>
    <property type="match status" value="1"/>
</dbReference>
<dbReference type="InterPro" id="IPR050109">
    <property type="entry name" value="HTH-type_TetR-like_transc_reg"/>
</dbReference>
<dbReference type="Gene3D" id="1.10.357.10">
    <property type="entry name" value="Tetracycline Repressor, domain 2"/>
    <property type="match status" value="1"/>
</dbReference>
<accession>A0ABQ2PJK1</accession>
<dbReference type="PANTHER" id="PTHR30055:SF234">
    <property type="entry name" value="HTH-TYPE TRANSCRIPTIONAL REGULATOR BETI"/>
    <property type="match status" value="1"/>
</dbReference>
<comment type="caution">
    <text evidence="7">The sequence shown here is derived from an EMBL/GenBank/DDBJ whole genome shotgun (WGS) entry which is preliminary data.</text>
</comment>
<proteinExistence type="predicted"/>
<evidence type="ECO:0000259" key="6">
    <source>
        <dbReference type="PROSITE" id="PS50977"/>
    </source>
</evidence>
<dbReference type="Proteomes" id="UP000621859">
    <property type="component" value="Unassembled WGS sequence"/>
</dbReference>
<keyword evidence="1" id="KW-0678">Repressor</keyword>
<dbReference type="EMBL" id="BMLY01000002">
    <property type="protein sequence ID" value="GGP25523.1"/>
    <property type="molecule type" value="Genomic_DNA"/>
</dbReference>
<protein>
    <recommendedName>
        <fullName evidence="6">HTH tetR-type domain-containing protein</fullName>
    </recommendedName>
</protein>
<evidence type="ECO:0000256" key="4">
    <source>
        <dbReference type="ARBA" id="ARBA00023163"/>
    </source>
</evidence>
<dbReference type="Pfam" id="PF17918">
    <property type="entry name" value="TetR_C_15"/>
    <property type="match status" value="1"/>
</dbReference>
<reference evidence="8" key="1">
    <citation type="journal article" date="2019" name="Int. J. Syst. Evol. Microbiol.">
        <title>The Global Catalogue of Microorganisms (GCM) 10K type strain sequencing project: providing services to taxonomists for standard genome sequencing and annotation.</title>
        <authorList>
            <consortium name="The Broad Institute Genomics Platform"/>
            <consortium name="The Broad Institute Genome Sequencing Center for Infectious Disease"/>
            <person name="Wu L."/>
            <person name="Ma J."/>
        </authorList>
    </citation>
    <scope>NUCLEOTIDE SEQUENCE [LARGE SCALE GENOMIC DNA]</scope>
    <source>
        <strain evidence="8">CGMCC 1.8860</strain>
    </source>
</reference>
<dbReference type="InterPro" id="IPR041669">
    <property type="entry name" value="TetR_C_15"/>
</dbReference>
<evidence type="ECO:0000256" key="5">
    <source>
        <dbReference type="PROSITE-ProRule" id="PRU00335"/>
    </source>
</evidence>
<keyword evidence="2" id="KW-0805">Transcription regulation</keyword>
<keyword evidence="8" id="KW-1185">Reference proteome</keyword>
<feature type="DNA-binding region" description="H-T-H motif" evidence="5">
    <location>
        <begin position="42"/>
        <end position="61"/>
    </location>
</feature>
<keyword evidence="4" id="KW-0804">Transcription</keyword>
<dbReference type="Pfam" id="PF00440">
    <property type="entry name" value="TetR_N"/>
    <property type="match status" value="1"/>
</dbReference>
<evidence type="ECO:0000313" key="8">
    <source>
        <dbReference type="Proteomes" id="UP000621859"/>
    </source>
</evidence>
<evidence type="ECO:0000256" key="3">
    <source>
        <dbReference type="ARBA" id="ARBA00023125"/>
    </source>
</evidence>
<dbReference type="PANTHER" id="PTHR30055">
    <property type="entry name" value="HTH-TYPE TRANSCRIPTIONAL REGULATOR RUTR"/>
    <property type="match status" value="1"/>
</dbReference>
<dbReference type="RefSeq" id="WP_188690805.1">
    <property type="nucleotide sequence ID" value="NZ_BMLY01000002.1"/>
</dbReference>
<dbReference type="PROSITE" id="PS01081">
    <property type="entry name" value="HTH_TETR_1"/>
    <property type="match status" value="1"/>
</dbReference>
<keyword evidence="3 5" id="KW-0238">DNA-binding</keyword>
<gene>
    <name evidence="7" type="ORF">GCM10010971_13420</name>
</gene>